<gene>
    <name evidence="2" type="ORF">QRT03_23820</name>
</gene>
<reference evidence="2 3" key="1">
    <citation type="submission" date="2023-06" db="EMBL/GenBank/DDBJ databases">
        <title>Actinomycetospora Odt1-22.</title>
        <authorList>
            <person name="Supong K."/>
        </authorList>
    </citation>
    <scope>NUCLEOTIDE SEQUENCE [LARGE SCALE GENOMIC DNA]</scope>
    <source>
        <strain evidence="2 3">Odt1-22</strain>
    </source>
</reference>
<sequence>MGDHIGGRRHDAVAAALGNATLLGVGYLLVGRPRLAAGTTAITAVLLGVLGASGWVAVLVLLVLWWAVLVVHGFVIAGGRDSARIRRHRVIAVIVAVLVVAVFAALTIRAGSVTSTVEEARARGDCPAATAAQGGLWFGPRVVAAPAATRGDETVHVCEELASARRELDRAAGGDLAALASPSHGGTRCSAFTQVTSAWSR</sequence>
<evidence type="ECO:0000313" key="3">
    <source>
        <dbReference type="Proteomes" id="UP001231924"/>
    </source>
</evidence>
<dbReference type="EMBL" id="JASVWF010000006">
    <property type="protein sequence ID" value="MDL5159016.1"/>
    <property type="molecule type" value="Genomic_DNA"/>
</dbReference>
<proteinExistence type="predicted"/>
<organism evidence="2 3">
    <name type="scientific">Actinomycetospora termitidis</name>
    <dbReference type="NCBI Taxonomy" id="3053470"/>
    <lineage>
        <taxon>Bacteria</taxon>
        <taxon>Bacillati</taxon>
        <taxon>Actinomycetota</taxon>
        <taxon>Actinomycetes</taxon>
        <taxon>Pseudonocardiales</taxon>
        <taxon>Pseudonocardiaceae</taxon>
        <taxon>Actinomycetospora</taxon>
    </lineage>
</organism>
<keyword evidence="3" id="KW-1185">Reference proteome</keyword>
<name>A0ABT7MEC0_9PSEU</name>
<feature type="transmembrane region" description="Helical" evidence="1">
    <location>
        <begin position="58"/>
        <end position="78"/>
    </location>
</feature>
<comment type="caution">
    <text evidence="2">The sequence shown here is derived from an EMBL/GenBank/DDBJ whole genome shotgun (WGS) entry which is preliminary data.</text>
</comment>
<evidence type="ECO:0000256" key="1">
    <source>
        <dbReference type="SAM" id="Phobius"/>
    </source>
</evidence>
<keyword evidence="1" id="KW-0812">Transmembrane</keyword>
<evidence type="ECO:0000313" key="2">
    <source>
        <dbReference type="EMBL" id="MDL5159016.1"/>
    </source>
</evidence>
<feature type="transmembrane region" description="Helical" evidence="1">
    <location>
        <begin position="90"/>
        <end position="108"/>
    </location>
</feature>
<dbReference type="RefSeq" id="WP_286055583.1">
    <property type="nucleotide sequence ID" value="NZ_JASVWF010000006.1"/>
</dbReference>
<accession>A0ABT7MEC0</accession>
<dbReference type="Proteomes" id="UP001231924">
    <property type="component" value="Unassembled WGS sequence"/>
</dbReference>
<protein>
    <submittedName>
        <fullName evidence="2">Uncharacterized protein</fullName>
    </submittedName>
</protein>
<feature type="transmembrane region" description="Helical" evidence="1">
    <location>
        <begin position="12"/>
        <end position="30"/>
    </location>
</feature>
<keyword evidence="1" id="KW-0472">Membrane</keyword>
<keyword evidence="1" id="KW-1133">Transmembrane helix</keyword>